<dbReference type="GO" id="GO:0015627">
    <property type="term" value="C:type II protein secretion system complex"/>
    <property type="evidence" value="ECO:0007669"/>
    <property type="project" value="TreeGrafter"/>
</dbReference>
<dbReference type="EMBL" id="SJPZ01000001">
    <property type="protein sequence ID" value="TWU65665.1"/>
    <property type="molecule type" value="Genomic_DNA"/>
</dbReference>
<gene>
    <name evidence="2" type="primary">comEA</name>
    <name evidence="2" type="ORF">V7x_12140</name>
</gene>
<dbReference type="PANTHER" id="PTHR21180:SF32">
    <property type="entry name" value="ENDONUCLEASE_EXONUCLEASE_PHOSPHATASE FAMILY DOMAIN-CONTAINING PROTEIN 1"/>
    <property type="match status" value="1"/>
</dbReference>
<accession>A0A5C6FVL7</accession>
<organism evidence="2 3">
    <name type="scientific">Crateriforma conspicua</name>
    <dbReference type="NCBI Taxonomy" id="2527996"/>
    <lineage>
        <taxon>Bacteria</taxon>
        <taxon>Pseudomonadati</taxon>
        <taxon>Planctomycetota</taxon>
        <taxon>Planctomycetia</taxon>
        <taxon>Planctomycetales</taxon>
        <taxon>Planctomycetaceae</taxon>
        <taxon>Crateriforma</taxon>
    </lineage>
</organism>
<evidence type="ECO:0000313" key="3">
    <source>
        <dbReference type="Proteomes" id="UP000316476"/>
    </source>
</evidence>
<dbReference type="GO" id="GO:0003677">
    <property type="term" value="F:DNA binding"/>
    <property type="evidence" value="ECO:0007669"/>
    <property type="project" value="InterPro"/>
</dbReference>
<dbReference type="GO" id="GO:0015628">
    <property type="term" value="P:protein secretion by the type II secretion system"/>
    <property type="evidence" value="ECO:0007669"/>
    <property type="project" value="TreeGrafter"/>
</dbReference>
<dbReference type="AlphaFoldDB" id="A0A5C6FVL7"/>
<feature type="domain" description="Helix-hairpin-helix DNA-binding motif class 1" evidence="1">
    <location>
        <begin position="100"/>
        <end position="119"/>
    </location>
</feature>
<dbReference type="InterPro" id="IPR010994">
    <property type="entry name" value="RuvA_2-like"/>
</dbReference>
<dbReference type="Pfam" id="PF12836">
    <property type="entry name" value="HHH_3"/>
    <property type="match status" value="1"/>
</dbReference>
<dbReference type="InterPro" id="IPR051675">
    <property type="entry name" value="Endo/Exo/Phosphatase_dom_1"/>
</dbReference>
<dbReference type="SMART" id="SM00278">
    <property type="entry name" value="HhH1"/>
    <property type="match status" value="2"/>
</dbReference>
<name>A0A5C6FVL7_9PLAN</name>
<evidence type="ECO:0000259" key="1">
    <source>
        <dbReference type="SMART" id="SM00278"/>
    </source>
</evidence>
<dbReference type="InterPro" id="IPR003583">
    <property type="entry name" value="Hlx-hairpin-Hlx_DNA-bd_motif"/>
</dbReference>
<dbReference type="GO" id="GO:0006281">
    <property type="term" value="P:DNA repair"/>
    <property type="evidence" value="ECO:0007669"/>
    <property type="project" value="InterPro"/>
</dbReference>
<protein>
    <submittedName>
        <fullName evidence="2">ComE operon protein 1</fullName>
    </submittedName>
</protein>
<dbReference type="Gene3D" id="1.10.150.320">
    <property type="entry name" value="Photosystem II 12 kDa extrinsic protein"/>
    <property type="match status" value="1"/>
</dbReference>
<comment type="caution">
    <text evidence="2">The sequence shown here is derived from an EMBL/GenBank/DDBJ whole genome shotgun (WGS) entry which is preliminary data.</text>
</comment>
<dbReference type="PANTHER" id="PTHR21180">
    <property type="entry name" value="ENDONUCLEASE/EXONUCLEASE/PHOSPHATASE FAMILY DOMAIN-CONTAINING PROTEIN 1"/>
    <property type="match status" value="1"/>
</dbReference>
<sequence>MRQNHLDESNRVREVAEDTLANESVIDEKITPPLATDPVRRQLTVMLVLLAATLTAAWCFRPQSPAPVGDTSRASNAPAWPDEKTQRTGLVIDLNEAPLRELNLLPGVGPVLAGRILSNRQARGPFSDLNDLARVSGIGPKTIERIRPYAVAQAASGSATADSPVPDGFVAAHP</sequence>
<dbReference type="Proteomes" id="UP000316476">
    <property type="component" value="Unassembled WGS sequence"/>
</dbReference>
<reference evidence="2 3" key="1">
    <citation type="submission" date="2019-02" db="EMBL/GenBank/DDBJ databases">
        <title>Deep-cultivation of Planctomycetes and their phenomic and genomic characterization uncovers novel biology.</title>
        <authorList>
            <person name="Wiegand S."/>
            <person name="Jogler M."/>
            <person name="Boedeker C."/>
            <person name="Pinto D."/>
            <person name="Vollmers J."/>
            <person name="Rivas-Marin E."/>
            <person name="Kohn T."/>
            <person name="Peeters S.H."/>
            <person name="Heuer A."/>
            <person name="Rast P."/>
            <person name="Oberbeckmann S."/>
            <person name="Bunk B."/>
            <person name="Jeske O."/>
            <person name="Meyerdierks A."/>
            <person name="Storesund J.E."/>
            <person name="Kallscheuer N."/>
            <person name="Luecker S."/>
            <person name="Lage O.M."/>
            <person name="Pohl T."/>
            <person name="Merkel B.J."/>
            <person name="Hornburger P."/>
            <person name="Mueller R.-W."/>
            <person name="Bruemmer F."/>
            <person name="Labrenz M."/>
            <person name="Spormann A.M."/>
            <person name="Op Den Camp H."/>
            <person name="Overmann J."/>
            <person name="Amann R."/>
            <person name="Jetten M.S.M."/>
            <person name="Mascher T."/>
            <person name="Medema M.H."/>
            <person name="Devos D.P."/>
            <person name="Kaster A.-K."/>
            <person name="Ovreas L."/>
            <person name="Rohde M."/>
            <person name="Galperin M.Y."/>
            <person name="Jogler C."/>
        </authorList>
    </citation>
    <scope>NUCLEOTIDE SEQUENCE [LARGE SCALE GENOMIC DNA]</scope>
    <source>
        <strain evidence="2 3">V7</strain>
    </source>
</reference>
<evidence type="ECO:0000313" key="2">
    <source>
        <dbReference type="EMBL" id="TWU65665.1"/>
    </source>
</evidence>
<proteinExistence type="predicted"/>
<dbReference type="SUPFAM" id="SSF47781">
    <property type="entry name" value="RuvA domain 2-like"/>
    <property type="match status" value="1"/>
</dbReference>
<feature type="domain" description="Helix-hairpin-helix DNA-binding motif class 1" evidence="1">
    <location>
        <begin position="130"/>
        <end position="149"/>
    </location>
</feature>
<dbReference type="RefSeq" id="WP_197136189.1">
    <property type="nucleotide sequence ID" value="NZ_SJPZ01000001.1"/>
</dbReference>